<dbReference type="InterPro" id="IPR000244">
    <property type="entry name" value="Ribosomal_bL9"/>
</dbReference>
<dbReference type="GO" id="GO:0019843">
    <property type="term" value="F:rRNA binding"/>
    <property type="evidence" value="ECO:0007669"/>
    <property type="project" value="UniProtKB-UniRule"/>
</dbReference>
<name>A0A1T4WKB2_9BACT</name>
<dbReference type="InterPro" id="IPR036791">
    <property type="entry name" value="Ribosomal_bL9_C_sf"/>
</dbReference>
<evidence type="ECO:0000256" key="3">
    <source>
        <dbReference type="ARBA" id="ARBA00022884"/>
    </source>
</evidence>
<dbReference type="GO" id="GO:0005840">
    <property type="term" value="C:ribosome"/>
    <property type="evidence" value="ECO:0007669"/>
    <property type="project" value="UniProtKB-KW"/>
</dbReference>
<dbReference type="PROSITE" id="PS00651">
    <property type="entry name" value="RIBOSOMAL_L9"/>
    <property type="match status" value="1"/>
</dbReference>
<evidence type="ECO:0000313" key="12">
    <source>
        <dbReference type="Proteomes" id="UP000190027"/>
    </source>
</evidence>
<dbReference type="InterPro" id="IPR020594">
    <property type="entry name" value="Ribosomal_bL9_bac/chp"/>
</dbReference>
<dbReference type="Proteomes" id="UP000190027">
    <property type="component" value="Unassembled WGS sequence"/>
</dbReference>
<dbReference type="InterPro" id="IPR020069">
    <property type="entry name" value="Ribosomal_bL9_C"/>
</dbReference>
<sequence>MKLILRADVDNLGRLGDIVNVKPGYGRNYLLPQGLAMPATEGNQKQFDLELNKLKAQADALRTDAELMAEKIASAPVEIRVRVGEGDKLYGSVTTAMIADALLEQGIDVDKRKILLDDPIRSLGEYTLEVKLHPDVRGELNVAVLRHGAAIVEESVTDEVEQPVEEATQDVVEDSDAGADESAPEEA</sequence>
<dbReference type="InterPro" id="IPR009027">
    <property type="entry name" value="Ribosomal_bL9/RNase_H1_N"/>
</dbReference>
<keyword evidence="12" id="KW-1185">Reference proteome</keyword>
<organism evidence="11 12">
    <name type="scientific">Paucidesulfovibrio gracilis DSM 16080</name>
    <dbReference type="NCBI Taxonomy" id="1121449"/>
    <lineage>
        <taxon>Bacteria</taxon>
        <taxon>Pseudomonadati</taxon>
        <taxon>Thermodesulfobacteriota</taxon>
        <taxon>Desulfovibrionia</taxon>
        <taxon>Desulfovibrionales</taxon>
        <taxon>Desulfovibrionaceae</taxon>
        <taxon>Paucidesulfovibrio</taxon>
    </lineage>
</organism>
<evidence type="ECO:0000256" key="4">
    <source>
        <dbReference type="ARBA" id="ARBA00022980"/>
    </source>
</evidence>
<evidence type="ECO:0000256" key="2">
    <source>
        <dbReference type="ARBA" id="ARBA00022730"/>
    </source>
</evidence>
<dbReference type="GO" id="GO:1990904">
    <property type="term" value="C:ribonucleoprotein complex"/>
    <property type="evidence" value="ECO:0007669"/>
    <property type="project" value="UniProtKB-KW"/>
</dbReference>
<dbReference type="InterPro" id="IPR036935">
    <property type="entry name" value="Ribosomal_bL9_N_sf"/>
</dbReference>
<dbReference type="AlphaFoldDB" id="A0A1T4WKB2"/>
<dbReference type="RefSeq" id="WP_078716614.1">
    <property type="nucleotide sequence ID" value="NZ_FUYC01000003.1"/>
</dbReference>
<comment type="similarity">
    <text evidence="1 7">Belongs to the bacterial ribosomal protein bL9 family.</text>
</comment>
<keyword evidence="8" id="KW-0175">Coiled coil</keyword>
<keyword evidence="2 7" id="KW-0699">rRNA-binding</keyword>
<keyword evidence="3 7" id="KW-0694">RNA-binding</keyword>
<evidence type="ECO:0000256" key="5">
    <source>
        <dbReference type="ARBA" id="ARBA00023274"/>
    </source>
</evidence>
<evidence type="ECO:0000313" key="11">
    <source>
        <dbReference type="EMBL" id="SKA77773.1"/>
    </source>
</evidence>
<feature type="coiled-coil region" evidence="8">
    <location>
        <begin position="44"/>
        <end position="71"/>
    </location>
</feature>
<evidence type="ECO:0000259" key="10">
    <source>
        <dbReference type="PROSITE" id="PS00651"/>
    </source>
</evidence>
<proteinExistence type="inferred from homology"/>
<evidence type="ECO:0000256" key="9">
    <source>
        <dbReference type="SAM" id="MobiDB-lite"/>
    </source>
</evidence>
<dbReference type="OrthoDB" id="9788336at2"/>
<dbReference type="EMBL" id="FUYC01000003">
    <property type="protein sequence ID" value="SKA77773.1"/>
    <property type="molecule type" value="Genomic_DNA"/>
</dbReference>
<gene>
    <name evidence="7" type="primary">rplI</name>
    <name evidence="11" type="ORF">SAMN02745704_01037</name>
</gene>
<dbReference type="Gene3D" id="3.10.430.100">
    <property type="entry name" value="Ribosomal protein L9, C-terminal domain"/>
    <property type="match status" value="1"/>
</dbReference>
<dbReference type="Gene3D" id="3.40.5.10">
    <property type="entry name" value="Ribosomal protein L9, N-terminal domain"/>
    <property type="match status" value="1"/>
</dbReference>
<dbReference type="SUPFAM" id="SSF55658">
    <property type="entry name" value="L9 N-domain-like"/>
    <property type="match status" value="1"/>
</dbReference>
<dbReference type="STRING" id="1121449.SAMN02745704_01037"/>
<evidence type="ECO:0000256" key="8">
    <source>
        <dbReference type="SAM" id="Coils"/>
    </source>
</evidence>
<protein>
    <recommendedName>
        <fullName evidence="6 7">Large ribosomal subunit protein bL9</fullName>
    </recommendedName>
</protein>
<keyword evidence="5 7" id="KW-0687">Ribonucleoprotein</keyword>
<evidence type="ECO:0000256" key="1">
    <source>
        <dbReference type="ARBA" id="ARBA00010605"/>
    </source>
</evidence>
<dbReference type="SUPFAM" id="SSF55653">
    <property type="entry name" value="Ribosomal protein L9 C-domain"/>
    <property type="match status" value="1"/>
</dbReference>
<accession>A0A1T4WKB2</accession>
<dbReference type="GO" id="GO:0006412">
    <property type="term" value="P:translation"/>
    <property type="evidence" value="ECO:0007669"/>
    <property type="project" value="UniProtKB-UniRule"/>
</dbReference>
<feature type="domain" description="Ribosomal protein L9" evidence="10">
    <location>
        <begin position="13"/>
        <end position="40"/>
    </location>
</feature>
<dbReference type="PANTHER" id="PTHR21368">
    <property type="entry name" value="50S RIBOSOMAL PROTEIN L9"/>
    <property type="match status" value="1"/>
</dbReference>
<dbReference type="Pfam" id="PF01281">
    <property type="entry name" value="Ribosomal_L9_N"/>
    <property type="match status" value="1"/>
</dbReference>
<feature type="region of interest" description="Disordered" evidence="9">
    <location>
        <begin position="156"/>
        <end position="187"/>
    </location>
</feature>
<dbReference type="NCBIfam" id="TIGR00158">
    <property type="entry name" value="L9"/>
    <property type="match status" value="1"/>
</dbReference>
<reference evidence="11 12" key="1">
    <citation type="submission" date="2017-02" db="EMBL/GenBank/DDBJ databases">
        <authorList>
            <person name="Peterson S.W."/>
        </authorList>
    </citation>
    <scope>NUCLEOTIDE SEQUENCE [LARGE SCALE GENOMIC DNA]</scope>
    <source>
        <strain evidence="11 12">DSM 16080</strain>
    </source>
</reference>
<dbReference type="HAMAP" id="MF_00503">
    <property type="entry name" value="Ribosomal_bL9"/>
    <property type="match status" value="1"/>
</dbReference>
<evidence type="ECO:0000256" key="7">
    <source>
        <dbReference type="HAMAP-Rule" id="MF_00503"/>
    </source>
</evidence>
<evidence type="ECO:0000256" key="6">
    <source>
        <dbReference type="ARBA" id="ARBA00035292"/>
    </source>
</evidence>
<dbReference type="GO" id="GO:0003735">
    <property type="term" value="F:structural constituent of ribosome"/>
    <property type="evidence" value="ECO:0007669"/>
    <property type="project" value="InterPro"/>
</dbReference>
<dbReference type="Pfam" id="PF03948">
    <property type="entry name" value="Ribosomal_L9_C"/>
    <property type="match status" value="1"/>
</dbReference>
<comment type="function">
    <text evidence="7">Binds to the 23S rRNA.</text>
</comment>
<keyword evidence="4 7" id="KW-0689">Ribosomal protein</keyword>
<dbReference type="InterPro" id="IPR020070">
    <property type="entry name" value="Ribosomal_bL9_N"/>
</dbReference>
<dbReference type="FunFam" id="3.40.5.10:FF:000003">
    <property type="entry name" value="50S ribosomal protein L9"/>
    <property type="match status" value="1"/>
</dbReference>